<accession>A0A5C6C0Q6</accession>
<evidence type="ECO:0000256" key="4">
    <source>
        <dbReference type="ARBA" id="ARBA00023125"/>
    </source>
</evidence>
<evidence type="ECO:0000256" key="3">
    <source>
        <dbReference type="ARBA" id="ARBA00023082"/>
    </source>
</evidence>
<dbReference type="PANTHER" id="PTHR43133">
    <property type="entry name" value="RNA POLYMERASE ECF-TYPE SIGMA FACTO"/>
    <property type="match status" value="1"/>
</dbReference>
<feature type="domain" description="RNA polymerase sigma-70 region 2" evidence="7">
    <location>
        <begin position="9"/>
        <end position="76"/>
    </location>
</feature>
<organism evidence="8 9">
    <name type="scientific">Novipirellula galeiformis</name>
    <dbReference type="NCBI Taxonomy" id="2528004"/>
    <lineage>
        <taxon>Bacteria</taxon>
        <taxon>Pseudomonadati</taxon>
        <taxon>Planctomycetota</taxon>
        <taxon>Planctomycetia</taxon>
        <taxon>Pirellulales</taxon>
        <taxon>Pirellulaceae</taxon>
        <taxon>Novipirellula</taxon>
    </lineage>
</organism>
<dbReference type="Proteomes" id="UP000316304">
    <property type="component" value="Unassembled WGS sequence"/>
</dbReference>
<dbReference type="Gene3D" id="1.10.10.10">
    <property type="entry name" value="Winged helix-like DNA-binding domain superfamily/Winged helix DNA-binding domain"/>
    <property type="match status" value="1"/>
</dbReference>
<dbReference type="Pfam" id="PF04542">
    <property type="entry name" value="Sigma70_r2"/>
    <property type="match status" value="1"/>
</dbReference>
<dbReference type="AlphaFoldDB" id="A0A5C6C0Q6"/>
<evidence type="ECO:0000256" key="2">
    <source>
        <dbReference type="ARBA" id="ARBA00023015"/>
    </source>
</evidence>
<dbReference type="InterPro" id="IPR000838">
    <property type="entry name" value="RNA_pol_sigma70_ECF_CS"/>
</dbReference>
<dbReference type="PROSITE" id="PS01063">
    <property type="entry name" value="SIGMA70_ECF"/>
    <property type="match status" value="1"/>
</dbReference>
<evidence type="ECO:0000313" key="9">
    <source>
        <dbReference type="Proteomes" id="UP000316304"/>
    </source>
</evidence>
<dbReference type="InterPro" id="IPR014331">
    <property type="entry name" value="RNA_pol_sigma70_ECF_RHOBA"/>
</dbReference>
<keyword evidence="9" id="KW-1185">Reference proteome</keyword>
<dbReference type="GO" id="GO:0003677">
    <property type="term" value="F:DNA binding"/>
    <property type="evidence" value="ECO:0007669"/>
    <property type="project" value="UniProtKB-KW"/>
</dbReference>
<proteinExistence type="inferred from homology"/>
<evidence type="ECO:0000256" key="1">
    <source>
        <dbReference type="ARBA" id="ARBA00010641"/>
    </source>
</evidence>
<dbReference type="InterPro" id="IPR039425">
    <property type="entry name" value="RNA_pol_sigma-70-like"/>
</dbReference>
<gene>
    <name evidence="8" type="ORF">Pla52o_53960</name>
</gene>
<reference evidence="8 9" key="1">
    <citation type="submission" date="2019-02" db="EMBL/GenBank/DDBJ databases">
        <title>Deep-cultivation of Planctomycetes and their phenomic and genomic characterization uncovers novel biology.</title>
        <authorList>
            <person name="Wiegand S."/>
            <person name="Jogler M."/>
            <person name="Boedeker C."/>
            <person name="Pinto D."/>
            <person name="Vollmers J."/>
            <person name="Rivas-Marin E."/>
            <person name="Kohn T."/>
            <person name="Peeters S.H."/>
            <person name="Heuer A."/>
            <person name="Rast P."/>
            <person name="Oberbeckmann S."/>
            <person name="Bunk B."/>
            <person name="Jeske O."/>
            <person name="Meyerdierks A."/>
            <person name="Storesund J.E."/>
            <person name="Kallscheuer N."/>
            <person name="Luecker S."/>
            <person name="Lage O.M."/>
            <person name="Pohl T."/>
            <person name="Merkel B.J."/>
            <person name="Hornburger P."/>
            <person name="Mueller R.-W."/>
            <person name="Bruemmer F."/>
            <person name="Labrenz M."/>
            <person name="Spormann A.M."/>
            <person name="Op Den Camp H."/>
            <person name="Overmann J."/>
            <person name="Amann R."/>
            <person name="Jetten M.S.M."/>
            <person name="Mascher T."/>
            <person name="Medema M.H."/>
            <person name="Devos D.P."/>
            <person name="Kaster A.-K."/>
            <person name="Ovreas L."/>
            <person name="Rohde M."/>
            <person name="Galperin M.Y."/>
            <person name="Jogler C."/>
        </authorList>
    </citation>
    <scope>NUCLEOTIDE SEQUENCE [LARGE SCALE GENOMIC DNA]</scope>
    <source>
        <strain evidence="8 9">Pla52o</strain>
    </source>
</reference>
<dbReference type="SUPFAM" id="SSF88659">
    <property type="entry name" value="Sigma3 and sigma4 domains of RNA polymerase sigma factors"/>
    <property type="match status" value="1"/>
</dbReference>
<dbReference type="NCBIfam" id="TIGR02937">
    <property type="entry name" value="sigma70-ECF"/>
    <property type="match status" value="1"/>
</dbReference>
<dbReference type="RefSeq" id="WP_146597304.1">
    <property type="nucleotide sequence ID" value="NZ_SJPT01000014.1"/>
</dbReference>
<name>A0A5C6C0Q6_9BACT</name>
<dbReference type="Gene3D" id="1.10.1740.10">
    <property type="match status" value="1"/>
</dbReference>
<dbReference type="InterPro" id="IPR013324">
    <property type="entry name" value="RNA_pol_sigma_r3/r4-like"/>
</dbReference>
<dbReference type="SUPFAM" id="SSF88946">
    <property type="entry name" value="Sigma2 domain of RNA polymerase sigma factors"/>
    <property type="match status" value="1"/>
</dbReference>
<dbReference type="OrthoDB" id="9797134at2"/>
<dbReference type="InterPro" id="IPR007627">
    <property type="entry name" value="RNA_pol_sigma70_r2"/>
</dbReference>
<dbReference type="NCBIfam" id="TIGR02989">
    <property type="entry name" value="Sig-70_gvs1"/>
    <property type="match status" value="1"/>
</dbReference>
<protein>
    <recommendedName>
        <fullName evidence="6">RNA polymerase sigma factor</fullName>
    </recommendedName>
</protein>
<sequence>MQRNEFARLVLEHQGRLRMFIRMLGTLPDAVDDLAQDAFVVAYERFEMLDDVDQAGPWLRAIARNLVRNELRKSTRRRRVVNVSLSEAMLAVPDESLVHGDSLVDDGGEEWFAALRVCVERLPHHGRVLVDGRYQRGQNASQLASETDMTPAAVRQALSRLRGLLRKCVETRLREGTI</sequence>
<evidence type="ECO:0000313" key="8">
    <source>
        <dbReference type="EMBL" id="TWU17221.1"/>
    </source>
</evidence>
<dbReference type="InterPro" id="IPR013325">
    <property type="entry name" value="RNA_pol_sigma_r2"/>
</dbReference>
<dbReference type="InterPro" id="IPR036388">
    <property type="entry name" value="WH-like_DNA-bd_sf"/>
</dbReference>
<keyword evidence="5 6" id="KW-0804">Transcription</keyword>
<keyword evidence="3 6" id="KW-0731">Sigma factor</keyword>
<dbReference type="GO" id="GO:0016987">
    <property type="term" value="F:sigma factor activity"/>
    <property type="evidence" value="ECO:0007669"/>
    <property type="project" value="UniProtKB-KW"/>
</dbReference>
<comment type="similarity">
    <text evidence="1 6">Belongs to the sigma-70 factor family. ECF subfamily.</text>
</comment>
<comment type="caution">
    <text evidence="8">The sequence shown here is derived from an EMBL/GenBank/DDBJ whole genome shotgun (WGS) entry which is preliminary data.</text>
</comment>
<keyword evidence="2 6" id="KW-0805">Transcription regulation</keyword>
<evidence type="ECO:0000256" key="6">
    <source>
        <dbReference type="RuleBase" id="RU000716"/>
    </source>
</evidence>
<keyword evidence="4 6" id="KW-0238">DNA-binding</keyword>
<dbReference type="InterPro" id="IPR014284">
    <property type="entry name" value="RNA_pol_sigma-70_dom"/>
</dbReference>
<evidence type="ECO:0000256" key="5">
    <source>
        <dbReference type="ARBA" id="ARBA00023163"/>
    </source>
</evidence>
<evidence type="ECO:0000259" key="7">
    <source>
        <dbReference type="Pfam" id="PF04542"/>
    </source>
</evidence>
<dbReference type="PANTHER" id="PTHR43133:SF51">
    <property type="entry name" value="RNA POLYMERASE SIGMA FACTOR"/>
    <property type="match status" value="1"/>
</dbReference>
<dbReference type="GO" id="GO:0006352">
    <property type="term" value="P:DNA-templated transcription initiation"/>
    <property type="evidence" value="ECO:0007669"/>
    <property type="project" value="InterPro"/>
</dbReference>
<dbReference type="EMBL" id="SJPT01000014">
    <property type="protein sequence ID" value="TWU17221.1"/>
    <property type="molecule type" value="Genomic_DNA"/>
</dbReference>